<protein>
    <recommendedName>
        <fullName evidence="5">Lipoprotein</fullName>
    </recommendedName>
</protein>
<feature type="compositionally biased region" description="Gly residues" evidence="1">
    <location>
        <begin position="105"/>
        <end position="114"/>
    </location>
</feature>
<keyword evidence="4" id="KW-1185">Reference proteome</keyword>
<feature type="region of interest" description="Disordered" evidence="1">
    <location>
        <begin position="100"/>
        <end position="119"/>
    </location>
</feature>
<gene>
    <name evidence="3" type="ORF">QIT00_23850</name>
</gene>
<feature type="region of interest" description="Disordered" evidence="1">
    <location>
        <begin position="135"/>
        <end position="174"/>
    </location>
</feature>
<feature type="chain" id="PRO_5047373642" description="Lipoprotein" evidence="2">
    <location>
        <begin position="27"/>
        <end position="174"/>
    </location>
</feature>
<evidence type="ECO:0000313" key="3">
    <source>
        <dbReference type="EMBL" id="MDI3421551.1"/>
    </source>
</evidence>
<accession>A0ABT6T121</accession>
<name>A0ABT6T121_9ACTN</name>
<evidence type="ECO:0000256" key="1">
    <source>
        <dbReference type="SAM" id="MobiDB-lite"/>
    </source>
</evidence>
<dbReference type="RefSeq" id="WP_282537414.1">
    <property type="nucleotide sequence ID" value="NZ_JASCIS010000025.1"/>
</dbReference>
<evidence type="ECO:0000313" key="4">
    <source>
        <dbReference type="Proteomes" id="UP001237105"/>
    </source>
</evidence>
<comment type="caution">
    <text evidence="3">The sequence shown here is derived from an EMBL/GenBank/DDBJ whole genome shotgun (WGS) entry which is preliminary data.</text>
</comment>
<sequence>MPLMLNRSLQAAVMAGCTGLMLLATACSGGSADDSTDENSGGGQNNAADDNGKSADDALKLRKCLREQGIDMPDPEPGQDPRGLTLGGDADPKKFQEALKKCGSGTSGRKGGGSMTQADKDKMIKYAQCMRKNGVDMKDPKFDGGSAVGEAMRIPKGQEKKFEKANKLCSQTNG</sequence>
<feature type="compositionally biased region" description="Basic and acidic residues" evidence="1">
    <location>
        <begin position="156"/>
        <end position="166"/>
    </location>
</feature>
<feature type="region of interest" description="Disordered" evidence="1">
    <location>
        <begin position="29"/>
        <end position="91"/>
    </location>
</feature>
<evidence type="ECO:0000256" key="2">
    <source>
        <dbReference type="SAM" id="SignalP"/>
    </source>
</evidence>
<dbReference type="PROSITE" id="PS51257">
    <property type="entry name" value="PROKAR_LIPOPROTEIN"/>
    <property type="match status" value="1"/>
</dbReference>
<dbReference type="EMBL" id="JASCIS010000025">
    <property type="protein sequence ID" value="MDI3421551.1"/>
    <property type="molecule type" value="Genomic_DNA"/>
</dbReference>
<proteinExistence type="predicted"/>
<feature type="compositionally biased region" description="Basic and acidic residues" evidence="1">
    <location>
        <begin position="50"/>
        <end position="69"/>
    </location>
</feature>
<dbReference type="Proteomes" id="UP001237105">
    <property type="component" value="Unassembled WGS sequence"/>
</dbReference>
<reference evidence="3 4" key="1">
    <citation type="submission" date="2023-05" db="EMBL/GenBank/DDBJ databases">
        <title>Draft genome sequence of Streptomyces sp. B-S-A12 isolated from a cave soil in Thailand.</title>
        <authorList>
            <person name="Chamroensaksri N."/>
            <person name="Muangham S."/>
        </authorList>
    </citation>
    <scope>NUCLEOTIDE SEQUENCE [LARGE SCALE GENOMIC DNA]</scope>
    <source>
        <strain evidence="3 4">B-S-A12</strain>
    </source>
</reference>
<feature type="signal peptide" evidence="2">
    <location>
        <begin position="1"/>
        <end position="26"/>
    </location>
</feature>
<evidence type="ECO:0008006" key="5">
    <source>
        <dbReference type="Google" id="ProtNLM"/>
    </source>
</evidence>
<organism evidence="3 4">
    <name type="scientific">Streptomyces luteolus</name>
    <dbReference type="NCBI Taxonomy" id="3043615"/>
    <lineage>
        <taxon>Bacteria</taxon>
        <taxon>Bacillati</taxon>
        <taxon>Actinomycetota</taxon>
        <taxon>Actinomycetes</taxon>
        <taxon>Kitasatosporales</taxon>
        <taxon>Streptomycetaceae</taxon>
        <taxon>Streptomyces</taxon>
    </lineage>
</organism>
<keyword evidence="2" id="KW-0732">Signal</keyword>